<accession>A0ABP6C1E5</accession>
<sequence>MAMNGSGAADRPADWERVPNHVLYRRIRHDVARLVADRPDAAVLPVPACPEWTVRDLVDHLADVCTVATRRLTTGEFVRPGRVPTPGAPALPRLLDSWAERGERLDELVAASTDRLSDVLVMDAFTHELDLRHALGSPPPAGHPAYPGMLDFVANAVLAQVSTLGLPPLEIVTPGARWTNQGERPAVTLAAADRHDLYRTLTGRRTHEQIAALSWSRDPGAWLPAFSWGPFTPPATPVEEPTHGRKHGRTAHGGQVDTGQEGASRDR</sequence>
<dbReference type="GO" id="GO:0016853">
    <property type="term" value="F:isomerase activity"/>
    <property type="evidence" value="ECO:0007669"/>
    <property type="project" value="UniProtKB-KW"/>
</dbReference>
<dbReference type="Pfam" id="PF12867">
    <property type="entry name" value="DinB_2"/>
    <property type="match status" value="1"/>
</dbReference>
<dbReference type="Proteomes" id="UP001501509">
    <property type="component" value="Unassembled WGS sequence"/>
</dbReference>
<reference evidence="4" key="1">
    <citation type="journal article" date="2019" name="Int. J. Syst. Evol. Microbiol.">
        <title>The Global Catalogue of Microorganisms (GCM) 10K type strain sequencing project: providing services to taxonomists for standard genome sequencing and annotation.</title>
        <authorList>
            <consortium name="The Broad Institute Genomics Platform"/>
            <consortium name="The Broad Institute Genome Sequencing Center for Infectious Disease"/>
            <person name="Wu L."/>
            <person name="Ma J."/>
        </authorList>
    </citation>
    <scope>NUCLEOTIDE SEQUENCE [LARGE SCALE GENOMIC DNA]</scope>
    <source>
        <strain evidence="4">JCM 6833</strain>
    </source>
</reference>
<dbReference type="InterPro" id="IPR034660">
    <property type="entry name" value="DinB/YfiT-like"/>
</dbReference>
<dbReference type="RefSeq" id="WP_344541846.1">
    <property type="nucleotide sequence ID" value="NZ_BAAATD010000004.1"/>
</dbReference>
<evidence type="ECO:0000256" key="1">
    <source>
        <dbReference type="SAM" id="MobiDB-lite"/>
    </source>
</evidence>
<evidence type="ECO:0000313" key="4">
    <source>
        <dbReference type="Proteomes" id="UP001501509"/>
    </source>
</evidence>
<dbReference type="Gene3D" id="1.20.120.450">
    <property type="entry name" value="dinb family like domain"/>
    <property type="match status" value="1"/>
</dbReference>
<dbReference type="SUPFAM" id="SSF109854">
    <property type="entry name" value="DinB/YfiT-like putative metalloenzymes"/>
    <property type="match status" value="1"/>
</dbReference>
<feature type="region of interest" description="Disordered" evidence="1">
    <location>
        <begin position="232"/>
        <end position="267"/>
    </location>
</feature>
<name>A0ABP6C1E5_9ACTN</name>
<evidence type="ECO:0000259" key="2">
    <source>
        <dbReference type="Pfam" id="PF12867"/>
    </source>
</evidence>
<evidence type="ECO:0000313" key="3">
    <source>
        <dbReference type="EMBL" id="GAA2597212.1"/>
    </source>
</evidence>
<feature type="domain" description="DinB-like" evidence="2">
    <location>
        <begin position="24"/>
        <end position="134"/>
    </location>
</feature>
<proteinExistence type="predicted"/>
<organism evidence="3 4">
    <name type="scientific">Actinomadura fulvescens</name>
    <dbReference type="NCBI Taxonomy" id="46160"/>
    <lineage>
        <taxon>Bacteria</taxon>
        <taxon>Bacillati</taxon>
        <taxon>Actinomycetota</taxon>
        <taxon>Actinomycetes</taxon>
        <taxon>Streptosporangiales</taxon>
        <taxon>Thermomonosporaceae</taxon>
        <taxon>Actinomadura</taxon>
    </lineage>
</organism>
<protein>
    <submittedName>
        <fullName evidence="3">Maleylpyruvate isomerase family mycothiol-dependent enzyme</fullName>
    </submittedName>
</protein>
<comment type="caution">
    <text evidence="3">The sequence shown here is derived from an EMBL/GenBank/DDBJ whole genome shotgun (WGS) entry which is preliminary data.</text>
</comment>
<dbReference type="InterPro" id="IPR024775">
    <property type="entry name" value="DinB-like"/>
</dbReference>
<dbReference type="EMBL" id="BAAATD010000004">
    <property type="protein sequence ID" value="GAA2597212.1"/>
    <property type="molecule type" value="Genomic_DNA"/>
</dbReference>
<keyword evidence="3" id="KW-0413">Isomerase</keyword>
<gene>
    <name evidence="3" type="ORF">GCM10010411_33400</name>
</gene>
<keyword evidence="4" id="KW-1185">Reference proteome</keyword>
<dbReference type="InterPro" id="IPR017517">
    <property type="entry name" value="Maleyloyr_isom"/>
</dbReference>
<dbReference type="NCBIfam" id="TIGR03083">
    <property type="entry name" value="maleylpyruvate isomerase family mycothiol-dependent enzyme"/>
    <property type="match status" value="1"/>
</dbReference>